<evidence type="ECO:0000313" key="3">
    <source>
        <dbReference type="EMBL" id="GGM75580.1"/>
    </source>
</evidence>
<dbReference type="Proteomes" id="UP000765891">
    <property type="component" value="Unassembled WGS sequence"/>
</dbReference>
<sequence>MSREDFIADAFKELKEIIKSQEDGSVEITPGEDRLGEILVTGTENYPVLVGAIAANYIDTGDQPEHLDLAATVEGYSADRWERLVHRALMDVVQRYQRQRPQEEGQESAGNTSSEQSDLDSKLMDIAGMAGSDDRESNSGEDSPFVNPSDQDVVERFESSLEDLVESLDEREFEFYFPLNIGESVRDQFLVDGVEIERVENSEVASLFDSAAIDDILSGTETFEDLLESLGLHPTPYNSNWYWRCTITAPSSEEGVTSAQDIINILLGKINYSIFYNSDLLREETLNELLGSNLPDETVIVERPAFILVCDDGDLLDAEIMSAEFGNPVELDHQFQSTYKELGLQKFPPSYGRPTEYTLASALQGFISAAVANYPRESFFAYWRALEDLSFTDPEDSSSVDVLKRTGRLCSLDNITPLYKRLLETRNALVHSGGSPTITARDTIVLREIFLDAFPEVRDLERHTLSKSKNTNMNYVLKYLEDSNDMDRVKDDVNDNIDDLNNRIEENKRKIEAIDALESWKDLQ</sequence>
<evidence type="ECO:0000313" key="5">
    <source>
        <dbReference type="Proteomes" id="UP000614609"/>
    </source>
</evidence>
<feature type="coiled-coil region" evidence="1">
    <location>
        <begin position="483"/>
        <end position="517"/>
    </location>
</feature>
<accession>A0A830G4G4</accession>
<keyword evidence="5" id="KW-1185">Reference proteome</keyword>
<proteinExistence type="predicted"/>
<feature type="region of interest" description="Disordered" evidence="2">
    <location>
        <begin position="97"/>
        <end position="151"/>
    </location>
</feature>
<evidence type="ECO:0008006" key="6">
    <source>
        <dbReference type="Google" id="ProtNLM"/>
    </source>
</evidence>
<gene>
    <name evidence="3" type="ORF">GCM10009017_26910</name>
    <name evidence="4" type="ORF">J2752_002755</name>
</gene>
<evidence type="ECO:0000313" key="4">
    <source>
        <dbReference type="EMBL" id="MBP1955824.1"/>
    </source>
</evidence>
<reference evidence="3" key="2">
    <citation type="submission" date="2020-09" db="EMBL/GenBank/DDBJ databases">
        <authorList>
            <person name="Sun Q."/>
            <person name="Ohkuma M."/>
        </authorList>
    </citation>
    <scope>NUCLEOTIDE SEQUENCE</scope>
    <source>
        <strain evidence="3">JCM 16108</strain>
    </source>
</reference>
<reference evidence="4" key="3">
    <citation type="submission" date="2021-03" db="EMBL/GenBank/DDBJ databases">
        <title>Genomic Encyclopedia of Type Strains, Phase IV (KMG-IV): sequencing the most valuable type-strain genomes for metagenomic binning, comparative biology and taxonomic classification.</title>
        <authorList>
            <person name="Goeker M."/>
        </authorList>
    </citation>
    <scope>NUCLEOTIDE SEQUENCE</scope>
    <source>
        <strain evidence="4">DSM 22443</strain>
    </source>
</reference>
<dbReference type="Proteomes" id="UP000614609">
    <property type="component" value="Unassembled WGS sequence"/>
</dbReference>
<dbReference type="AlphaFoldDB" id="A0A830G4G4"/>
<organism evidence="3 5">
    <name type="scientific">Halarchaeum rubridurum</name>
    <dbReference type="NCBI Taxonomy" id="489911"/>
    <lineage>
        <taxon>Archaea</taxon>
        <taxon>Methanobacteriati</taxon>
        <taxon>Methanobacteriota</taxon>
        <taxon>Stenosarchaea group</taxon>
        <taxon>Halobacteria</taxon>
        <taxon>Halobacteriales</taxon>
        <taxon>Halobacteriaceae</taxon>
    </lineage>
</organism>
<dbReference type="RefSeq" id="WP_188873109.1">
    <property type="nucleotide sequence ID" value="NZ_BMOO01000009.1"/>
</dbReference>
<dbReference type="EMBL" id="JAGGKO010000007">
    <property type="protein sequence ID" value="MBP1955824.1"/>
    <property type="molecule type" value="Genomic_DNA"/>
</dbReference>
<evidence type="ECO:0000256" key="2">
    <source>
        <dbReference type="SAM" id="MobiDB-lite"/>
    </source>
</evidence>
<protein>
    <recommendedName>
        <fullName evidence="6">Apea-like HEPN domain-containing protein</fullName>
    </recommendedName>
</protein>
<dbReference type="OrthoDB" id="384624at2157"/>
<comment type="caution">
    <text evidence="3">The sequence shown here is derived from an EMBL/GenBank/DDBJ whole genome shotgun (WGS) entry which is preliminary data.</text>
</comment>
<reference evidence="3" key="1">
    <citation type="journal article" date="2014" name="Int. J. Syst. Evol. Microbiol.">
        <title>Complete genome sequence of Corynebacterium casei LMG S-19264T (=DSM 44701T), isolated from a smear-ripened cheese.</title>
        <authorList>
            <consortium name="US DOE Joint Genome Institute (JGI-PGF)"/>
            <person name="Walter F."/>
            <person name="Albersmeier A."/>
            <person name="Kalinowski J."/>
            <person name="Ruckert C."/>
        </authorList>
    </citation>
    <scope>NUCLEOTIDE SEQUENCE</scope>
    <source>
        <strain evidence="3">JCM 16108</strain>
    </source>
</reference>
<evidence type="ECO:0000256" key="1">
    <source>
        <dbReference type="SAM" id="Coils"/>
    </source>
</evidence>
<name>A0A830G4G4_9EURY</name>
<dbReference type="EMBL" id="BMOO01000009">
    <property type="protein sequence ID" value="GGM75580.1"/>
    <property type="molecule type" value="Genomic_DNA"/>
</dbReference>
<keyword evidence="1" id="KW-0175">Coiled coil</keyword>